<dbReference type="InterPro" id="IPR055346">
    <property type="entry name" value="Fe-S_cluster_assembly_SufBD"/>
</dbReference>
<keyword evidence="3" id="KW-1185">Reference proteome</keyword>
<protein>
    <submittedName>
        <fullName evidence="2">Fe-S cluster assembly protein SufD</fullName>
    </submittedName>
</protein>
<dbReference type="Proteomes" id="UP001294412">
    <property type="component" value="Unassembled WGS sequence"/>
</dbReference>
<dbReference type="SUPFAM" id="SSF101960">
    <property type="entry name" value="Stabilizer of iron transporter SufD"/>
    <property type="match status" value="1"/>
</dbReference>
<name>A0ABU5I5H1_9HYPH</name>
<feature type="domain" description="SUF system FeS cluster assembly SufBD core" evidence="1">
    <location>
        <begin position="162"/>
        <end position="387"/>
    </location>
</feature>
<dbReference type="RefSeq" id="WP_322188363.1">
    <property type="nucleotide sequence ID" value="NZ_JAXLPB010000005.1"/>
</dbReference>
<dbReference type="PANTHER" id="PTHR43575">
    <property type="entry name" value="PROTEIN ABCI7, CHLOROPLASTIC"/>
    <property type="match status" value="1"/>
</dbReference>
<evidence type="ECO:0000259" key="1">
    <source>
        <dbReference type="Pfam" id="PF01458"/>
    </source>
</evidence>
<accession>A0ABU5I5H1</accession>
<dbReference type="PANTHER" id="PTHR43575:SF1">
    <property type="entry name" value="PROTEIN ABCI7, CHLOROPLASTIC"/>
    <property type="match status" value="1"/>
</dbReference>
<comment type="caution">
    <text evidence="2">The sequence shown here is derived from an EMBL/GenBank/DDBJ whole genome shotgun (WGS) entry which is preliminary data.</text>
</comment>
<gene>
    <name evidence="2" type="primary">sufD</name>
    <name evidence="2" type="ORF">U0C82_15890</name>
</gene>
<dbReference type="InterPro" id="IPR011542">
    <property type="entry name" value="SUF_FeS_clus_asmbl_SufD"/>
</dbReference>
<dbReference type="InterPro" id="IPR000825">
    <property type="entry name" value="SUF_FeS_clus_asmbl_SufBD_core"/>
</dbReference>
<proteinExistence type="predicted"/>
<dbReference type="EMBL" id="JAXLPB010000005">
    <property type="protein sequence ID" value="MDY8110624.1"/>
    <property type="molecule type" value="Genomic_DNA"/>
</dbReference>
<organism evidence="2 3">
    <name type="scientific">Fulvimarina uroteuthidis</name>
    <dbReference type="NCBI Taxonomy" id="3098149"/>
    <lineage>
        <taxon>Bacteria</taxon>
        <taxon>Pseudomonadati</taxon>
        <taxon>Pseudomonadota</taxon>
        <taxon>Alphaproteobacteria</taxon>
        <taxon>Hyphomicrobiales</taxon>
        <taxon>Aurantimonadaceae</taxon>
        <taxon>Fulvimarina</taxon>
    </lineage>
</organism>
<dbReference type="Pfam" id="PF01458">
    <property type="entry name" value="SUFBD_core"/>
    <property type="match status" value="1"/>
</dbReference>
<evidence type="ECO:0000313" key="3">
    <source>
        <dbReference type="Proteomes" id="UP001294412"/>
    </source>
</evidence>
<dbReference type="InterPro" id="IPR037284">
    <property type="entry name" value="SUF_FeS_clus_asmbl_SufBD_sf"/>
</dbReference>
<sequence>MSVTELRPRTPAETRLLQLAEARGENENARRPAIEALRRDGLPTRRVEAWHYTDLRQLLGKRLGTDDAVAALRGTGESMLEPFVHGSAVIDLDAPQDAHLPAGLTIEKSDEQSDWQATPNHLDRSIDTVRALNVAFGAVSNTMTVAAGTTLDQPVEMRAAAGAQSHAFTRVVLGEGSKSIFVERLEGGPSGVPSTGVNTLDVGAGAEVLWIVAQEKAFDATHLGQLSVRLEADSVFKLFVLNAGGGLVRYEVHTEVAGEGADVQIRGVNLLQDGQHIDVTTTLNHTVENTTATETFRNVVLGGHGVFQGMIKVARGAQKTDAKMACNSLLLSDEGDFSAKPELEIFADDVQCGHGATAGEIDANHLFYLMSRGIPLDQARALLIKAFVTEVVEQLEEEAVENALNARIDAWLSGHDAR</sequence>
<dbReference type="NCBIfam" id="TIGR01981">
    <property type="entry name" value="sufD"/>
    <property type="match status" value="1"/>
</dbReference>
<evidence type="ECO:0000313" key="2">
    <source>
        <dbReference type="EMBL" id="MDY8110624.1"/>
    </source>
</evidence>
<reference evidence="2 3" key="1">
    <citation type="submission" date="2023-12" db="EMBL/GenBank/DDBJ databases">
        <title>Description of Novel Strain Fulvimarina sp. 2208YS6-2-32 isolated from Uroteuthis (Photololigo) edulis.</title>
        <authorList>
            <person name="Park J.-S."/>
        </authorList>
    </citation>
    <scope>NUCLEOTIDE SEQUENCE [LARGE SCALE GENOMIC DNA]</scope>
    <source>
        <strain evidence="2 3">2208YS6-2-32</strain>
    </source>
</reference>